<dbReference type="Gene3D" id="1.10.287.130">
    <property type="match status" value="1"/>
</dbReference>
<evidence type="ECO:0000256" key="8">
    <source>
        <dbReference type="ARBA" id="ARBA00022989"/>
    </source>
</evidence>
<dbReference type="PROSITE" id="PS50109">
    <property type="entry name" value="HIS_KIN"/>
    <property type="match status" value="1"/>
</dbReference>
<reference evidence="12 13" key="1">
    <citation type="submission" date="2021-06" db="EMBL/GenBank/DDBJ databases">
        <authorList>
            <person name="Grouzdev D.S."/>
            <person name="Koziaeva V."/>
        </authorList>
    </citation>
    <scope>NUCLEOTIDE SEQUENCE [LARGE SCALE GENOMIC DNA]</scope>
    <source>
        <strain evidence="12 13">22</strain>
    </source>
</reference>
<dbReference type="CDD" id="cd00075">
    <property type="entry name" value="HATPase"/>
    <property type="match status" value="1"/>
</dbReference>
<sequence>MNWPEAYRAGTSLRRRLLVLLLAPLLLLALISGLIDYRIASSTAETAFDHGLADDALALASRVALRNGDLTVDLPPAAEAILRTDSEDAEFLAVRGPDGRLLGGDADLLPDAVEPGRGPVLADVVMRGLPVRKASYALATAAGPITVAFAETTNKRDEARSRILAALMIPNVLILIATFVLVHFGIAAGLAPLNALSRAIEETPRTDIRPLDGADVPQEAAPLVAAINRLLDDLAASAAAQRAFLSNAAHQLRTPLAGLQTQLELAAQDLPPAHRSKITRLVEATGRIARLAGQLLALARSAPEASAGHPVETIDLATVIAEHGSDWYDRALARRVELEFEAAPALLIGSAWLIGELAGNLIDNAVAYAGPEARVVIRSGVGPLGEAFLEVEDDGPGVPAAERERIFERFYRAEGQTAPGTGLGLAIVKEVADRHGATVSLRSRPDVPGCLVRVTFPVPPKPSAAAAERPR</sequence>
<dbReference type="InterPro" id="IPR003594">
    <property type="entry name" value="HATPase_dom"/>
</dbReference>
<evidence type="ECO:0000313" key="12">
    <source>
        <dbReference type="EMBL" id="MBT9288842.1"/>
    </source>
</evidence>
<dbReference type="EC" id="2.7.13.3" evidence="3"/>
<evidence type="ECO:0000256" key="9">
    <source>
        <dbReference type="ARBA" id="ARBA00023136"/>
    </source>
</evidence>
<dbReference type="SMART" id="SM00388">
    <property type="entry name" value="HisKA"/>
    <property type="match status" value="1"/>
</dbReference>
<evidence type="ECO:0000259" key="11">
    <source>
        <dbReference type="PROSITE" id="PS50109"/>
    </source>
</evidence>
<dbReference type="InterPro" id="IPR004358">
    <property type="entry name" value="Sig_transdc_His_kin-like_C"/>
</dbReference>
<dbReference type="GO" id="GO:0005886">
    <property type="term" value="C:plasma membrane"/>
    <property type="evidence" value="ECO:0007669"/>
    <property type="project" value="TreeGrafter"/>
</dbReference>
<evidence type="ECO:0000256" key="6">
    <source>
        <dbReference type="ARBA" id="ARBA00022692"/>
    </source>
</evidence>
<dbReference type="PRINTS" id="PR00344">
    <property type="entry name" value="BCTRLSENSOR"/>
</dbReference>
<protein>
    <recommendedName>
        <fullName evidence="3">histidine kinase</fullName>
        <ecNumber evidence="3">2.7.13.3</ecNumber>
    </recommendedName>
</protein>
<proteinExistence type="predicted"/>
<dbReference type="InterPro" id="IPR013727">
    <property type="entry name" value="2CSK_N"/>
</dbReference>
<keyword evidence="8 10" id="KW-1133">Transmembrane helix</keyword>
<comment type="subcellular location">
    <subcellularLocation>
        <location evidence="2">Membrane</location>
    </subcellularLocation>
</comment>
<dbReference type="Pfam" id="PF08521">
    <property type="entry name" value="2CSK_N"/>
    <property type="match status" value="1"/>
</dbReference>
<dbReference type="InterPro" id="IPR036890">
    <property type="entry name" value="HATPase_C_sf"/>
</dbReference>
<keyword evidence="4" id="KW-0597">Phosphoprotein</keyword>
<dbReference type="InterPro" id="IPR050428">
    <property type="entry name" value="TCS_sensor_his_kinase"/>
</dbReference>
<keyword evidence="6 10" id="KW-0812">Transmembrane</keyword>
<evidence type="ECO:0000256" key="3">
    <source>
        <dbReference type="ARBA" id="ARBA00012438"/>
    </source>
</evidence>
<dbReference type="SMART" id="SM00387">
    <property type="entry name" value="HATPase_c"/>
    <property type="match status" value="1"/>
</dbReference>
<organism evidence="12 13">
    <name type="scientific">Prosthecodimorpha staleyi</name>
    <dbReference type="NCBI Taxonomy" id="2840188"/>
    <lineage>
        <taxon>Bacteria</taxon>
        <taxon>Pseudomonadati</taxon>
        <taxon>Pseudomonadota</taxon>
        <taxon>Alphaproteobacteria</taxon>
        <taxon>Hyphomicrobiales</taxon>
        <taxon>Ancalomicrobiaceae</taxon>
        <taxon>Prosthecodimorpha</taxon>
    </lineage>
</organism>
<dbReference type="CDD" id="cd00082">
    <property type="entry name" value="HisKA"/>
    <property type="match status" value="1"/>
</dbReference>
<name>A0A947GBM5_9HYPH</name>
<evidence type="ECO:0000313" key="13">
    <source>
        <dbReference type="Proteomes" id="UP000766595"/>
    </source>
</evidence>
<dbReference type="InterPro" id="IPR003661">
    <property type="entry name" value="HisK_dim/P_dom"/>
</dbReference>
<dbReference type="Proteomes" id="UP000766595">
    <property type="component" value="Unassembled WGS sequence"/>
</dbReference>
<dbReference type="PANTHER" id="PTHR45436">
    <property type="entry name" value="SENSOR HISTIDINE KINASE YKOH"/>
    <property type="match status" value="1"/>
</dbReference>
<evidence type="ECO:0000256" key="1">
    <source>
        <dbReference type="ARBA" id="ARBA00000085"/>
    </source>
</evidence>
<dbReference type="GO" id="GO:0000155">
    <property type="term" value="F:phosphorelay sensor kinase activity"/>
    <property type="evidence" value="ECO:0007669"/>
    <property type="project" value="InterPro"/>
</dbReference>
<feature type="transmembrane region" description="Helical" evidence="10">
    <location>
        <begin position="163"/>
        <end position="186"/>
    </location>
</feature>
<dbReference type="SUPFAM" id="SSF55874">
    <property type="entry name" value="ATPase domain of HSP90 chaperone/DNA topoisomerase II/histidine kinase"/>
    <property type="match status" value="1"/>
</dbReference>
<dbReference type="Gene3D" id="3.30.565.10">
    <property type="entry name" value="Histidine kinase-like ATPase, C-terminal domain"/>
    <property type="match status" value="1"/>
</dbReference>
<dbReference type="InterPro" id="IPR036097">
    <property type="entry name" value="HisK_dim/P_sf"/>
</dbReference>
<keyword evidence="7 12" id="KW-0418">Kinase</keyword>
<evidence type="ECO:0000256" key="2">
    <source>
        <dbReference type="ARBA" id="ARBA00004370"/>
    </source>
</evidence>
<dbReference type="InterPro" id="IPR005467">
    <property type="entry name" value="His_kinase_dom"/>
</dbReference>
<dbReference type="PANTHER" id="PTHR45436:SF1">
    <property type="entry name" value="SENSOR PROTEIN QSEC"/>
    <property type="match status" value="1"/>
</dbReference>
<dbReference type="Pfam" id="PF00512">
    <property type="entry name" value="HisKA"/>
    <property type="match status" value="1"/>
</dbReference>
<dbReference type="Pfam" id="PF02518">
    <property type="entry name" value="HATPase_c"/>
    <property type="match status" value="1"/>
</dbReference>
<comment type="caution">
    <text evidence="12">The sequence shown here is derived from an EMBL/GenBank/DDBJ whole genome shotgun (WGS) entry which is preliminary data.</text>
</comment>
<dbReference type="SUPFAM" id="SSF47384">
    <property type="entry name" value="Homodimeric domain of signal transducing histidine kinase"/>
    <property type="match status" value="1"/>
</dbReference>
<evidence type="ECO:0000256" key="5">
    <source>
        <dbReference type="ARBA" id="ARBA00022679"/>
    </source>
</evidence>
<keyword evidence="9 10" id="KW-0472">Membrane</keyword>
<comment type="catalytic activity">
    <reaction evidence="1">
        <text>ATP + protein L-histidine = ADP + protein N-phospho-L-histidine.</text>
        <dbReference type="EC" id="2.7.13.3"/>
    </reaction>
</comment>
<feature type="transmembrane region" description="Helical" evidence="10">
    <location>
        <begin position="134"/>
        <end position="151"/>
    </location>
</feature>
<gene>
    <name evidence="12" type="ORF">KL771_05245</name>
</gene>
<keyword evidence="5" id="KW-0808">Transferase</keyword>
<evidence type="ECO:0000256" key="7">
    <source>
        <dbReference type="ARBA" id="ARBA00022777"/>
    </source>
</evidence>
<feature type="domain" description="Histidine kinase" evidence="11">
    <location>
        <begin position="247"/>
        <end position="460"/>
    </location>
</feature>
<dbReference type="EMBL" id="JAHHZF010000002">
    <property type="protein sequence ID" value="MBT9288842.1"/>
    <property type="molecule type" value="Genomic_DNA"/>
</dbReference>
<keyword evidence="13" id="KW-1185">Reference proteome</keyword>
<evidence type="ECO:0000256" key="4">
    <source>
        <dbReference type="ARBA" id="ARBA00022553"/>
    </source>
</evidence>
<dbReference type="RefSeq" id="WP_261967488.1">
    <property type="nucleotide sequence ID" value="NZ_JAHHZF010000002.1"/>
</dbReference>
<dbReference type="AlphaFoldDB" id="A0A947GBM5"/>
<accession>A0A947GBM5</accession>
<evidence type="ECO:0000256" key="10">
    <source>
        <dbReference type="SAM" id="Phobius"/>
    </source>
</evidence>